<evidence type="ECO:0000313" key="2">
    <source>
        <dbReference type="Proteomes" id="UP001377692"/>
    </source>
</evidence>
<dbReference type="EMBL" id="JBBHLD010000043">
    <property type="protein sequence ID" value="MEJ5908199.1"/>
    <property type="molecule type" value="Genomic_DNA"/>
</dbReference>
<organism evidence="1 2">
    <name type="scientific">Pseudomonas kermanshahensis</name>
    <dbReference type="NCBI Taxonomy" id="2745482"/>
    <lineage>
        <taxon>Bacteria</taxon>
        <taxon>Pseudomonadati</taxon>
        <taxon>Pseudomonadota</taxon>
        <taxon>Gammaproteobacteria</taxon>
        <taxon>Pseudomonadales</taxon>
        <taxon>Pseudomonadaceae</taxon>
        <taxon>Pseudomonas</taxon>
    </lineage>
</organism>
<dbReference type="Proteomes" id="UP001377692">
    <property type="component" value="Unassembled WGS sequence"/>
</dbReference>
<dbReference type="InterPro" id="IPR022385">
    <property type="entry name" value="Rhs_assc_core"/>
</dbReference>
<keyword evidence="2" id="KW-1185">Reference proteome</keyword>
<proteinExistence type="predicted"/>
<protein>
    <submittedName>
        <fullName evidence="1">RHS repeat-associated core domain-containing protein</fullName>
    </submittedName>
</protein>
<comment type="caution">
    <text evidence="1">The sequence shown here is derived from an EMBL/GenBank/DDBJ whole genome shotgun (WGS) entry which is preliminary data.</text>
</comment>
<dbReference type="RefSeq" id="WP_339551356.1">
    <property type="nucleotide sequence ID" value="NZ_JBBHLD010000043.1"/>
</dbReference>
<gene>
    <name evidence="1" type="ORF">V7V80_26315</name>
</gene>
<accession>A0ABU8REX1</accession>
<evidence type="ECO:0000313" key="1">
    <source>
        <dbReference type="EMBL" id="MEJ5908199.1"/>
    </source>
</evidence>
<name>A0ABU8REX1_9PSED</name>
<dbReference type="NCBIfam" id="TIGR03696">
    <property type="entry name" value="Rhs_assc_core"/>
    <property type="match status" value="1"/>
</dbReference>
<reference evidence="1 2" key="1">
    <citation type="submission" date="2024-02" db="EMBL/GenBank/DDBJ databases">
        <title>Identification of pathogenicity and growth-promoting functions of Pseudomonas putida variants.</title>
        <authorList>
            <person name="Sun J."/>
        </authorList>
    </citation>
    <scope>NUCLEOTIDE SEQUENCE [LARGE SCALE GENOMIC DNA]</scope>
    <source>
        <strain evidence="1 2">A04</strain>
    </source>
</reference>
<sequence>MAIDTQGSILGIHTRAGAHTGVYTPYGHQPADGLARSLLAFNCEPPTISGTYLLGNGYRTYSPPLMRFHSADNLSPFLAGGLNAYAYCGGDPINNIDPTGHALSALSKYISNLKHRKTIKTFDKINEINRHNFAVAKINNYLDRILDTDTTLFNRPPRELKNYNPTRDAVSRIDKRITDNEPFPTIPTLPTKTSEFATKHNRQIDHVDKNKWRIFINYQYASDNYKPFEAKLKELYPNDSLEALMPRHAPLEQVSIRQNASKY</sequence>
<dbReference type="Gene3D" id="2.180.10.10">
    <property type="entry name" value="RHS repeat-associated core"/>
    <property type="match status" value="1"/>
</dbReference>